<dbReference type="EMBL" id="MAYM02001079">
    <property type="protein sequence ID" value="RLN26850.1"/>
    <property type="molecule type" value="Genomic_DNA"/>
</dbReference>
<protein>
    <recommendedName>
        <fullName evidence="4">Cilia- and flagella-associated protein 58 central coiled coil domain-containing protein</fullName>
    </recommendedName>
</protein>
<feature type="coiled-coil region" evidence="2">
    <location>
        <begin position="733"/>
        <end position="963"/>
    </location>
</feature>
<feature type="coiled-coil region" evidence="2">
    <location>
        <begin position="460"/>
        <end position="592"/>
    </location>
</feature>
<dbReference type="EMBL" id="JPWU03000003">
    <property type="protein sequence ID" value="KAG2533308.1"/>
    <property type="molecule type" value="Genomic_DNA"/>
</dbReference>
<evidence type="ECO:0000313" key="10">
    <source>
        <dbReference type="Proteomes" id="UP000285883"/>
    </source>
</evidence>
<dbReference type="InterPro" id="IPR049270">
    <property type="entry name" value="CFAP58_CC"/>
</dbReference>
<evidence type="ECO:0000256" key="3">
    <source>
        <dbReference type="SAM" id="MobiDB-lite"/>
    </source>
</evidence>
<evidence type="ECO:0000313" key="9">
    <source>
        <dbReference type="Proteomes" id="UP000285624"/>
    </source>
</evidence>
<organism evidence="8 9">
    <name type="scientific">Phytophthora kernoviae</name>
    <dbReference type="NCBI Taxonomy" id="325452"/>
    <lineage>
        <taxon>Eukaryota</taxon>
        <taxon>Sar</taxon>
        <taxon>Stramenopiles</taxon>
        <taxon>Oomycota</taxon>
        <taxon>Peronosporomycetes</taxon>
        <taxon>Peronosporales</taxon>
        <taxon>Peronosporaceae</taxon>
        <taxon>Phytophthora</taxon>
    </lineage>
</organism>
<dbReference type="InterPro" id="IPR029058">
    <property type="entry name" value="AB_hydrolase_fold"/>
</dbReference>
<dbReference type="SUPFAM" id="SSF53474">
    <property type="entry name" value="alpha/beta-Hydrolases"/>
    <property type="match status" value="1"/>
</dbReference>
<sequence length="1250" mass="143287">MSVSGIVRPRFLYSGVGSTLQFPLDHSPILPSEPPVASTDLEGRLQDAYFVAPASHIGRVVTGVVFVAEQSRVSRVFAEGAGATDRFGLTTISFADKLAEQGYKVLVLDLFQEGKTPTESTEEQVAIVQQAALYLKQKHGIQRVGLCGVGAGADLGIKVSMERSAALDCIVAMCPKGQLAWKPVDSTEVVDVSQVMPPIIPLLLQLGEKSPYAASEAYQTLLSSCAANPLAATALKASLFVNQQSGFAFSNITDEDSATQAIAEILDWLVQHLHRFQVAAATSDTDPWWPQGRNGPFLNVGLRTWQESRATWIMATQPRPPRPPPVPAHLLFDGLSSVRRTFDLPQQVHTESPSDGKLAGDDGALEATSLEALENDFQEVLAELEGDKSLERFRLEYEKLHRALKKSNGQEKKLIKKCRELNAEIINNAAKVQTALKLSQEDQASIASLKKEMEKAWKMVDASHEKELRAKETIQQLKEEIVNLGRLVEQGTGLSAGQESMLKEVVRAKEELMRANEEHELNAKKDHERIQELHRRLSDMDSLTTIQKSDIQTLKDQLSMKAAEQEREMRRKERLDKEIKDIKNKLEKKTTEQTQGATELTRLQTHMGALEKQLTESRGTMDKYVRDYETLFGRTQKLTDLLNEQNDKTMQLEVERRNLENELKSRQDEAHRVKLEKGTVERKLDKEKRVIQQLEEKLEGEHTAKLVLQTQIKSMQHDLDLDKINEDHQRTELDALEREKAMQIKQALNAEGKVRRAQDEIKTNERVAKNLEQELAGFKQEAAKQRKLIYQLEKEREKYGMEAAEQRKLYLQAEEEAKLKEMRNHDLQKKVHEGETKLKQQQQLYEAVRSERNLYSKNLIESQDEIAEMKRKFKILTHQIEQLKEEVAAKDVALVKEHFDHQKVEKQKEQHKSELARLRALLGANEETINNQDAEVRKLSTLIRRMDDEALEQRKEYDQVINERDILGTQLIRRNDELALLYEKLKIQQSTLSKGEAQYQERLQDIRVLKLKVTDLKRELYIAKHQVGQADELKREVYHLQRELLQEKTKVKALSEELENPMNVHRWRKLEGSDPATYELLQKIQTLQKRLIQKTEEVVEKELVNQEKEKLYQELKAILARQPGPEVAEQLSWYQQVVREKEKQLKSLLSEQNMFQAKEHELKFEIERLARELHDFKRKYYKKKLEAKMKDKQPVIISRNQQQSQQTQLPNLPNNNSNKSAGRPSVAEAQRQLAMAAANRFVGGGFSLNQ</sequence>
<dbReference type="Gene3D" id="3.40.50.1820">
    <property type="entry name" value="alpha/beta hydrolase"/>
    <property type="match status" value="1"/>
</dbReference>
<dbReference type="Proteomes" id="UP000785171">
    <property type="component" value="Unassembled WGS sequence"/>
</dbReference>
<dbReference type="PANTHER" id="PTHR32083:SF0">
    <property type="entry name" value="CILIA AND FLAGELLA-ASSOCIATED PROTEIN 58"/>
    <property type="match status" value="1"/>
</dbReference>
<evidence type="ECO:0000259" key="4">
    <source>
        <dbReference type="Pfam" id="PF21771"/>
    </source>
</evidence>
<evidence type="ECO:0000313" key="8">
    <source>
        <dbReference type="EMBL" id="RLN85945.1"/>
    </source>
</evidence>
<dbReference type="AlphaFoldDB" id="A0A3R7I279"/>
<dbReference type="EMBL" id="MBDN02000003">
    <property type="protein sequence ID" value="RLN85945.1"/>
    <property type="molecule type" value="Genomic_DNA"/>
</dbReference>
<dbReference type="Proteomes" id="UP000285883">
    <property type="component" value="Unassembled WGS sequence"/>
</dbReference>
<feature type="compositionally biased region" description="Low complexity" evidence="3">
    <location>
        <begin position="1200"/>
        <end position="1218"/>
    </location>
</feature>
<evidence type="ECO:0000313" key="6">
    <source>
        <dbReference type="EMBL" id="KAG2533308.1"/>
    </source>
</evidence>
<keyword evidence="1 2" id="KW-0175">Coiled coil</keyword>
<proteinExistence type="predicted"/>
<dbReference type="PANTHER" id="PTHR32083">
    <property type="entry name" value="CILIA AND FLAGELLA-ASSOCIATED PROTEIN 58-RELATED"/>
    <property type="match status" value="1"/>
</dbReference>
<feature type="region of interest" description="Disordered" evidence="3">
    <location>
        <begin position="1192"/>
        <end position="1230"/>
    </location>
</feature>
<gene>
    <name evidence="7" type="ORF">BBI17_000065</name>
    <name evidence="8" type="ORF">BBO99_00000065</name>
    <name evidence="5" type="ORF">JM16_000169</name>
    <name evidence="6" type="ORF">JM18_000184</name>
</gene>
<feature type="coiled-coil region" evidence="2">
    <location>
        <begin position="642"/>
        <end position="704"/>
    </location>
</feature>
<dbReference type="Pfam" id="PF21771">
    <property type="entry name" value="CFAP58_CC"/>
    <property type="match status" value="1"/>
</dbReference>
<dbReference type="STRING" id="325452.A0A3R7I279"/>
<feature type="coiled-coil region" evidence="2">
    <location>
        <begin position="370"/>
        <end position="424"/>
    </location>
</feature>
<keyword evidence="9" id="KW-1185">Reference proteome</keyword>
<evidence type="ECO:0000256" key="2">
    <source>
        <dbReference type="SAM" id="Coils"/>
    </source>
</evidence>
<accession>A0A3R7I279</accession>
<feature type="coiled-coil region" evidence="2">
    <location>
        <begin position="1101"/>
        <end position="1179"/>
    </location>
</feature>
<reference evidence="9 10" key="2">
    <citation type="submission" date="2018-07" db="EMBL/GenBank/DDBJ databases">
        <title>Genome sequencing of oomycete isolates from Chile give support for New Zealand origin for Phytophthora kernoviae and make available the first Nothophytophthora sp. genome.</title>
        <authorList>
            <person name="Studholme D.J."/>
            <person name="Sanfuentes E."/>
            <person name="Panda P."/>
            <person name="Hill R."/>
            <person name="Sambles C."/>
            <person name="Grant M."/>
            <person name="Williams N.M."/>
            <person name="Mcdougal R.L."/>
        </authorList>
    </citation>
    <scope>NUCLEOTIDE SEQUENCE [LARGE SCALE GENOMIC DNA]</scope>
    <source>
        <strain evidence="7">Chile2</strain>
        <strain evidence="8">Chile4</strain>
    </source>
</reference>
<dbReference type="GO" id="GO:0005856">
    <property type="term" value="C:cytoskeleton"/>
    <property type="evidence" value="ECO:0007669"/>
    <property type="project" value="TreeGrafter"/>
</dbReference>
<dbReference type="Proteomes" id="UP000285624">
    <property type="component" value="Unassembled WGS sequence"/>
</dbReference>
<feature type="domain" description="Cilia- and flagella-associated protein 58 central coiled coil" evidence="4">
    <location>
        <begin position="727"/>
        <end position="1022"/>
    </location>
</feature>
<dbReference type="EMBL" id="JPWV03000001">
    <property type="protein sequence ID" value="KAG2533056.1"/>
    <property type="molecule type" value="Genomic_DNA"/>
</dbReference>
<name>A0A3R7I279_9STRA</name>
<evidence type="ECO:0000313" key="7">
    <source>
        <dbReference type="EMBL" id="RLN26850.1"/>
    </source>
</evidence>
<comment type="caution">
    <text evidence="8">The sequence shown here is derived from an EMBL/GenBank/DDBJ whole genome shotgun (WGS) entry which is preliminary data.</text>
</comment>
<reference evidence="5" key="3">
    <citation type="submission" date="2020-06" db="EMBL/GenBank/DDBJ databases">
        <authorList>
            <person name="Studholme D.J."/>
        </authorList>
    </citation>
    <scope>NUCLEOTIDE SEQUENCE</scope>
    <source>
        <strain evidence="5">NZFS 2646</strain>
        <strain evidence="6">NZFS 3630</strain>
    </source>
</reference>
<evidence type="ECO:0000313" key="5">
    <source>
        <dbReference type="EMBL" id="KAG2533056.1"/>
    </source>
</evidence>
<dbReference type="Proteomes" id="UP000792063">
    <property type="component" value="Unassembled WGS sequence"/>
</dbReference>
<reference evidence="5" key="1">
    <citation type="journal article" date="2015" name="Genom Data">
        <title>Genome sequences of six Phytophthora species associated with forests in New Zealand.</title>
        <authorList>
            <person name="Studholme D.J."/>
            <person name="McDougal R.L."/>
            <person name="Sambles C."/>
            <person name="Hansen E."/>
            <person name="Hardy G."/>
            <person name="Grant M."/>
            <person name="Ganley R.J."/>
            <person name="Williams N.M."/>
        </authorList>
    </citation>
    <scope>NUCLEOTIDE SEQUENCE</scope>
    <source>
        <strain evidence="5">NZFS 2646</strain>
        <strain evidence="6">NZFS 3630</strain>
    </source>
</reference>
<evidence type="ECO:0000256" key="1">
    <source>
        <dbReference type="ARBA" id="ARBA00023054"/>
    </source>
</evidence>